<evidence type="ECO:0000256" key="5">
    <source>
        <dbReference type="ARBA" id="ARBA00023136"/>
    </source>
</evidence>
<evidence type="ECO:0000256" key="4">
    <source>
        <dbReference type="ARBA" id="ARBA00022692"/>
    </source>
</evidence>
<keyword evidence="3 7" id="KW-1134">Transmembrane beta strand</keyword>
<accession>A0A1T5PB69</accession>
<evidence type="ECO:0000256" key="7">
    <source>
        <dbReference type="PROSITE-ProRule" id="PRU01360"/>
    </source>
</evidence>
<dbReference type="AlphaFoldDB" id="A0A1T5PB69"/>
<dbReference type="InterPro" id="IPR036942">
    <property type="entry name" value="Beta-barrel_TonB_sf"/>
</dbReference>
<protein>
    <submittedName>
        <fullName evidence="9">TonB-linked outer membrane protein, SusC/RagA family</fullName>
    </submittedName>
</protein>
<dbReference type="InterPro" id="IPR023997">
    <property type="entry name" value="TonB-dep_OMP_SusC/RagA_CS"/>
</dbReference>
<keyword evidence="5 7" id="KW-0472">Membrane</keyword>
<evidence type="ECO:0000313" key="10">
    <source>
        <dbReference type="Proteomes" id="UP000190166"/>
    </source>
</evidence>
<reference evidence="9 10" key="1">
    <citation type="submission" date="2017-02" db="EMBL/GenBank/DDBJ databases">
        <authorList>
            <person name="Peterson S.W."/>
        </authorList>
    </citation>
    <scope>NUCLEOTIDE SEQUENCE [LARGE SCALE GENOMIC DNA]</scope>
    <source>
        <strain evidence="9 10">DSM 18108</strain>
    </source>
</reference>
<proteinExistence type="inferred from homology"/>
<evidence type="ECO:0000256" key="1">
    <source>
        <dbReference type="ARBA" id="ARBA00004571"/>
    </source>
</evidence>
<dbReference type="InterPro" id="IPR039426">
    <property type="entry name" value="TonB-dep_rcpt-like"/>
</dbReference>
<comment type="subcellular location">
    <subcellularLocation>
        <location evidence="1 7">Cell outer membrane</location>
        <topology evidence="1 7">Multi-pass membrane protein</topology>
    </subcellularLocation>
</comment>
<dbReference type="EMBL" id="FUZZ01000005">
    <property type="protein sequence ID" value="SKD09926.1"/>
    <property type="molecule type" value="Genomic_DNA"/>
</dbReference>
<evidence type="ECO:0000256" key="6">
    <source>
        <dbReference type="ARBA" id="ARBA00023237"/>
    </source>
</evidence>
<evidence type="ECO:0000256" key="3">
    <source>
        <dbReference type="ARBA" id="ARBA00022452"/>
    </source>
</evidence>
<dbReference type="Gene3D" id="2.40.170.20">
    <property type="entry name" value="TonB-dependent receptor, beta-barrel domain"/>
    <property type="match status" value="1"/>
</dbReference>
<dbReference type="InterPro" id="IPR008969">
    <property type="entry name" value="CarboxyPept-like_regulatory"/>
</dbReference>
<dbReference type="GO" id="GO:0009279">
    <property type="term" value="C:cell outer membrane"/>
    <property type="evidence" value="ECO:0007669"/>
    <property type="project" value="UniProtKB-SubCell"/>
</dbReference>
<dbReference type="STRING" id="393003.SAMN05660461_5823"/>
<evidence type="ECO:0000313" key="9">
    <source>
        <dbReference type="EMBL" id="SKD09926.1"/>
    </source>
</evidence>
<dbReference type="SUPFAM" id="SSF56935">
    <property type="entry name" value="Porins"/>
    <property type="match status" value="1"/>
</dbReference>
<comment type="similarity">
    <text evidence="7">Belongs to the TonB-dependent receptor family.</text>
</comment>
<dbReference type="InterPro" id="IPR037066">
    <property type="entry name" value="Plug_dom_sf"/>
</dbReference>
<dbReference type="NCBIfam" id="TIGR04056">
    <property type="entry name" value="OMP_RagA_SusC"/>
    <property type="match status" value="1"/>
</dbReference>
<dbReference type="Proteomes" id="UP000190166">
    <property type="component" value="Unassembled WGS sequence"/>
</dbReference>
<keyword evidence="10" id="KW-1185">Reference proteome</keyword>
<keyword evidence="2 7" id="KW-0813">Transport</keyword>
<evidence type="ECO:0000256" key="2">
    <source>
        <dbReference type="ARBA" id="ARBA00022448"/>
    </source>
</evidence>
<dbReference type="NCBIfam" id="TIGR04057">
    <property type="entry name" value="SusC_RagA_signa"/>
    <property type="match status" value="1"/>
</dbReference>
<gene>
    <name evidence="9" type="ORF">SAMN05660461_5823</name>
</gene>
<dbReference type="RefSeq" id="WP_079473064.1">
    <property type="nucleotide sequence ID" value="NZ_FUZZ01000005.1"/>
</dbReference>
<dbReference type="Gene3D" id="2.60.40.1120">
    <property type="entry name" value="Carboxypeptidase-like, regulatory domain"/>
    <property type="match status" value="1"/>
</dbReference>
<dbReference type="Pfam" id="PF13620">
    <property type="entry name" value="CarboxypepD_reg"/>
    <property type="match status" value="1"/>
</dbReference>
<keyword evidence="4 7" id="KW-0812">Transmembrane</keyword>
<keyword evidence="6 7" id="KW-0998">Cell outer membrane</keyword>
<dbReference type="SUPFAM" id="SSF49464">
    <property type="entry name" value="Carboxypeptidase regulatory domain-like"/>
    <property type="match status" value="1"/>
</dbReference>
<dbReference type="PROSITE" id="PS52016">
    <property type="entry name" value="TONB_DEPENDENT_REC_3"/>
    <property type="match status" value="1"/>
</dbReference>
<feature type="domain" description="TonB-dependent receptor plug" evidence="8">
    <location>
        <begin position="121"/>
        <end position="228"/>
    </location>
</feature>
<sequence length="1042" mass="114325">MNQTKSLLWAIALLCILLQSTRIYSQSKISVKGIVTDSTGAPLPGATVSQEGNLKNGTVSGPEGRFELNMPPGSRLRITMTGFRTAFAVSGTSQLNITLHPVATELTDVVVVGYGTQKRTKMTSAVSSINAKDIQLIPATNLSNVLAGRMSGTFISSPTGTPGIGSKVKVRSTSSFSNSAVEPLYVIDGIVRDKTSFDALDPNEVADITILKDASSAAIYGSRSSNGAILVTTKTGKSGTAVINFNATYNTQRVGKLPEYMPVKDGLNLSKAVNGGLSDEEINWVLKNNPGGDNYYKAAYTNPSSQRYALSVSGGNEKIRAYIGGSYIKEDGFLPQVSYKKYNLRGNVQANLVKNLTLGLNLGTSYGTRSRFNFTYDYGSDDLNNLWGKLLYWDVFASPYIDGKPNNPGWLGNPIEMMKNGGYWRNNNQQIDALVTAEYKIPAVEGLSIKGTYSKNFDNSYIKTFAKKQQLYNFKKTGPNGLIYTDTLVGSVLSGDPGTQYLGNEYNKSNTYQLNAQINYDRTFGKHTVGALAVYEQYEGYTNFFSMYRYNFPLVATDQFLYTSANNADWSTNGNEGQIGRLSYIGRINYDYDAKYLFSASVRRDGSTNFAPDKRWGWFPSVSGGWVISREGFFQSSAIGHAVDFLKLRASYATTGNDILDKDDPNSRWRWMEQYIIQGGTYFLGASGTPASRLAYGGLPNSNLTWEKSNSAGVGVDATVFKNVRLSFDYWKRQSYDILGSRILAIPNEFGASLPPENYGKVSSNGIEIELGYNNTIGKNFSYNVKGVFTYATNKAIRKDVAANTQDYANPIGKTLAYGYGYQALGVIRTQEDLNKLPAGYTINGVAPALGDMLLADLSGPDGKPDNKVDSYDQTVLGKYFGADNAPMAYGLNISLSYKGFTVDALFSGLTGYKISYNDAWGRNFGGGGKVPQYHADSWSTENPNGSTPKIYPWGDPHSAGYTWTSTFNVYNGGFLRMKYLNINYKLPDIVLNKLAIKDTRIFLAGSNLFNITKFKLYDPEVSQFMSYPTMRTFTAGIDIRL</sequence>
<dbReference type="Pfam" id="PF07715">
    <property type="entry name" value="Plug"/>
    <property type="match status" value="1"/>
</dbReference>
<dbReference type="InterPro" id="IPR012910">
    <property type="entry name" value="Plug_dom"/>
</dbReference>
<organism evidence="9 10">
    <name type="scientific">Chitinophaga ginsengisegetis</name>
    <dbReference type="NCBI Taxonomy" id="393003"/>
    <lineage>
        <taxon>Bacteria</taxon>
        <taxon>Pseudomonadati</taxon>
        <taxon>Bacteroidota</taxon>
        <taxon>Chitinophagia</taxon>
        <taxon>Chitinophagales</taxon>
        <taxon>Chitinophagaceae</taxon>
        <taxon>Chitinophaga</taxon>
    </lineage>
</organism>
<dbReference type="InterPro" id="IPR023996">
    <property type="entry name" value="TonB-dep_OMP_SusC/RagA"/>
</dbReference>
<name>A0A1T5PB69_9BACT</name>
<dbReference type="Gene3D" id="2.170.130.10">
    <property type="entry name" value="TonB-dependent receptor, plug domain"/>
    <property type="match status" value="1"/>
</dbReference>
<evidence type="ECO:0000259" key="8">
    <source>
        <dbReference type="Pfam" id="PF07715"/>
    </source>
</evidence>